<name>A0A075A6K4_OPIVI</name>
<dbReference type="RefSeq" id="XP_009165011.1">
    <property type="nucleotide sequence ID" value="XM_009166747.1"/>
</dbReference>
<reference evidence="2 3" key="1">
    <citation type="submission" date="2013-11" db="EMBL/GenBank/DDBJ databases">
        <title>Opisthorchis viverrini - life in the bile duct.</title>
        <authorList>
            <person name="Young N.D."/>
            <person name="Nagarajan N."/>
            <person name="Lin S.J."/>
            <person name="Korhonen P.K."/>
            <person name="Jex A.R."/>
            <person name="Hall R.S."/>
            <person name="Safavi-Hemami H."/>
            <person name="Kaewkong W."/>
            <person name="Bertrand D."/>
            <person name="Gao S."/>
            <person name="Seet Q."/>
            <person name="Wongkham S."/>
            <person name="Teh B.T."/>
            <person name="Wongkham C."/>
            <person name="Intapan P.M."/>
            <person name="Maleewong W."/>
            <person name="Yang X."/>
            <person name="Hu M."/>
            <person name="Wang Z."/>
            <person name="Hofmann A."/>
            <person name="Sternberg P.W."/>
            <person name="Tan P."/>
            <person name="Wang J."/>
            <person name="Gasser R.B."/>
        </authorList>
    </citation>
    <scope>NUCLEOTIDE SEQUENCE [LARGE SCALE GENOMIC DNA]</scope>
</reference>
<dbReference type="EMBL" id="KL596648">
    <property type="protein sequence ID" value="KER31270.1"/>
    <property type="molecule type" value="Genomic_DNA"/>
</dbReference>
<dbReference type="AlphaFoldDB" id="A0A075A6K4"/>
<feature type="region of interest" description="Disordered" evidence="1">
    <location>
        <begin position="1"/>
        <end position="20"/>
    </location>
</feature>
<feature type="region of interest" description="Disordered" evidence="1">
    <location>
        <begin position="98"/>
        <end position="117"/>
    </location>
</feature>
<dbReference type="GeneID" id="20327181"/>
<gene>
    <name evidence="2" type="ORF">T265_13013</name>
</gene>
<evidence type="ECO:0000256" key="1">
    <source>
        <dbReference type="SAM" id="MobiDB-lite"/>
    </source>
</evidence>
<protein>
    <submittedName>
        <fullName evidence="2">Uncharacterized protein</fullName>
    </submittedName>
</protein>
<dbReference type="CTD" id="20327181"/>
<sequence>MTAIAAESLKQSGTEEETSETALELIIDLTITYALDSAIEESLPSEVEPVEFKSEERLTVPLTRMKFGRDVPHISYGECEQSTSGYKNTLNRICETKSSADECQNEDEKEHHPAETREVAASVKVSNANKPGIVSSLHSLFYYFARRSLSFGSDLFS</sequence>
<organism evidence="2 3">
    <name type="scientific">Opisthorchis viverrini</name>
    <name type="common">Southeast Asian liver fluke</name>
    <dbReference type="NCBI Taxonomy" id="6198"/>
    <lineage>
        <taxon>Eukaryota</taxon>
        <taxon>Metazoa</taxon>
        <taxon>Spiralia</taxon>
        <taxon>Lophotrochozoa</taxon>
        <taxon>Platyhelminthes</taxon>
        <taxon>Trematoda</taxon>
        <taxon>Digenea</taxon>
        <taxon>Opisthorchiida</taxon>
        <taxon>Opisthorchiata</taxon>
        <taxon>Opisthorchiidae</taxon>
        <taxon>Opisthorchis</taxon>
    </lineage>
</organism>
<proteinExistence type="predicted"/>
<dbReference type="Proteomes" id="UP000054324">
    <property type="component" value="Unassembled WGS sequence"/>
</dbReference>
<evidence type="ECO:0000313" key="3">
    <source>
        <dbReference type="Proteomes" id="UP000054324"/>
    </source>
</evidence>
<keyword evidence="3" id="KW-1185">Reference proteome</keyword>
<evidence type="ECO:0000313" key="2">
    <source>
        <dbReference type="EMBL" id="KER31270.1"/>
    </source>
</evidence>
<accession>A0A075A6K4</accession>
<dbReference type="KEGG" id="ovi:T265_13013"/>
<feature type="non-terminal residue" evidence="2">
    <location>
        <position position="157"/>
    </location>
</feature>
<dbReference type="OrthoDB" id="6253536at2759"/>